<gene>
    <name evidence="3" type="ORF">HYG85_13430</name>
</gene>
<protein>
    <submittedName>
        <fullName evidence="3">Glycosyltransferase family 2 protein</fullName>
    </submittedName>
</protein>
<dbReference type="SMART" id="SM00028">
    <property type="entry name" value="TPR"/>
    <property type="match status" value="3"/>
</dbReference>
<name>A0A8J8SCL4_9FIRM</name>
<dbReference type="Pfam" id="PF00535">
    <property type="entry name" value="Glycos_transf_2"/>
    <property type="match status" value="1"/>
</dbReference>
<dbReference type="CDD" id="cd02511">
    <property type="entry name" value="Beta4Glucosyltransferase"/>
    <property type="match status" value="1"/>
</dbReference>
<dbReference type="RefSeq" id="WP_212690110.1">
    <property type="nucleotide sequence ID" value="NZ_CP058561.1"/>
</dbReference>
<dbReference type="KEGG" id="vgu:HYG85_13430"/>
<dbReference type="InterPro" id="IPR011990">
    <property type="entry name" value="TPR-like_helical_dom_sf"/>
</dbReference>
<evidence type="ECO:0000313" key="4">
    <source>
        <dbReference type="Proteomes" id="UP000677305"/>
    </source>
</evidence>
<dbReference type="PANTHER" id="PTHR43630:SF2">
    <property type="entry name" value="GLYCOSYLTRANSFERASE"/>
    <property type="match status" value="1"/>
</dbReference>
<dbReference type="InterPro" id="IPR019734">
    <property type="entry name" value="TPR_rpt"/>
</dbReference>
<proteinExistence type="predicted"/>
<accession>A0A8J8SCL4</accession>
<dbReference type="Gene3D" id="3.90.550.10">
    <property type="entry name" value="Spore Coat Polysaccharide Biosynthesis Protein SpsA, Chain A"/>
    <property type="match status" value="1"/>
</dbReference>
<dbReference type="InterPro" id="IPR029044">
    <property type="entry name" value="Nucleotide-diphossugar_trans"/>
</dbReference>
<evidence type="ECO:0000256" key="1">
    <source>
        <dbReference type="SAM" id="Coils"/>
    </source>
</evidence>
<feature type="domain" description="Glycosyltransferase 2-like" evidence="2">
    <location>
        <begin position="5"/>
        <end position="148"/>
    </location>
</feature>
<dbReference type="SUPFAM" id="SSF53448">
    <property type="entry name" value="Nucleotide-diphospho-sugar transferases"/>
    <property type="match status" value="1"/>
</dbReference>
<dbReference type="EMBL" id="CP058561">
    <property type="protein sequence ID" value="QUH29857.1"/>
    <property type="molecule type" value="Genomic_DNA"/>
</dbReference>
<sequence length="367" mass="43828">MITISLCMIVRDESLVLDRCLESICGIVDEIIIVDTGSKDNTKEIAHKYTDKIYDFQWVDNFSKARNYSFSLATKEYILWLDADDIILKEDIAKLKEIKTMLNPTIDVVMMKYNLMIKNGEPTMSFYRERLLKRTRNYKWFSPVHEYIDFRGAKTFTSDVCITHKKEHAKSERNLKILEKQFDNNKELSPRNWFYYARELYYHGKYDKAIIYYEKFLNTEGEYLSNYIDSCIDLSKIYTAKNMPKKSFKTLLRSLEYDLPRAEICCYIGYYYKKNNQYNKAIFYFDLATRLVKPEKRWGFIIHDFWDFIPYTELSICNYKLGNIKQAIINNDIALKYKPKHTVLLNNKKFFNQIISKKNYANVSIQS</sequence>
<dbReference type="Pfam" id="PF13181">
    <property type="entry name" value="TPR_8"/>
    <property type="match status" value="1"/>
</dbReference>
<dbReference type="AlphaFoldDB" id="A0A8J8SCL4"/>
<feature type="coiled-coil region" evidence="1">
    <location>
        <begin position="161"/>
        <end position="188"/>
    </location>
</feature>
<dbReference type="Gene3D" id="1.25.40.10">
    <property type="entry name" value="Tetratricopeptide repeat domain"/>
    <property type="match status" value="2"/>
</dbReference>
<organism evidence="3 4">
    <name type="scientific">Vallitalea guaymasensis</name>
    <dbReference type="NCBI Taxonomy" id="1185412"/>
    <lineage>
        <taxon>Bacteria</taxon>
        <taxon>Bacillati</taxon>
        <taxon>Bacillota</taxon>
        <taxon>Clostridia</taxon>
        <taxon>Lachnospirales</taxon>
        <taxon>Vallitaleaceae</taxon>
        <taxon>Vallitalea</taxon>
    </lineage>
</organism>
<dbReference type="SUPFAM" id="SSF81901">
    <property type="entry name" value="HCP-like"/>
    <property type="match status" value="1"/>
</dbReference>
<keyword evidence="4" id="KW-1185">Reference proteome</keyword>
<dbReference type="Proteomes" id="UP000677305">
    <property type="component" value="Chromosome"/>
</dbReference>
<dbReference type="PANTHER" id="PTHR43630">
    <property type="entry name" value="POLY-BETA-1,6-N-ACETYL-D-GLUCOSAMINE SYNTHASE"/>
    <property type="match status" value="1"/>
</dbReference>
<evidence type="ECO:0000313" key="3">
    <source>
        <dbReference type="EMBL" id="QUH29857.1"/>
    </source>
</evidence>
<keyword evidence="1" id="KW-0175">Coiled coil</keyword>
<evidence type="ECO:0000259" key="2">
    <source>
        <dbReference type="Pfam" id="PF00535"/>
    </source>
</evidence>
<dbReference type="InterPro" id="IPR001173">
    <property type="entry name" value="Glyco_trans_2-like"/>
</dbReference>
<reference evidence="3 4" key="1">
    <citation type="submission" date="2020-07" db="EMBL/GenBank/DDBJ databases">
        <title>Vallitalea guaymasensis genome.</title>
        <authorList>
            <person name="Postec A."/>
        </authorList>
    </citation>
    <scope>NUCLEOTIDE SEQUENCE [LARGE SCALE GENOMIC DNA]</scope>
    <source>
        <strain evidence="3 4">Ra1766G1</strain>
    </source>
</reference>